<dbReference type="Pfam" id="PF00072">
    <property type="entry name" value="Response_reg"/>
    <property type="match status" value="2"/>
</dbReference>
<dbReference type="CDD" id="cd17569">
    <property type="entry name" value="REC_HupR-like"/>
    <property type="match status" value="1"/>
</dbReference>
<organism evidence="4">
    <name type="scientific">uncultured Desulfobacterium sp</name>
    <dbReference type="NCBI Taxonomy" id="201089"/>
    <lineage>
        <taxon>Bacteria</taxon>
        <taxon>Pseudomonadati</taxon>
        <taxon>Thermodesulfobacteriota</taxon>
        <taxon>Desulfobacteria</taxon>
        <taxon>Desulfobacterales</taxon>
        <taxon>Desulfobacteriaceae</taxon>
        <taxon>Desulfobacterium</taxon>
        <taxon>environmental samples</taxon>
    </lineage>
</organism>
<sequence>MSDKILFVDDDLNVLDAYKRQLKRQFNIDTAREAEEGLNAVRNHGPYAVIVSDLRMPGMDGNHFLSRVKEIAPESVRMMLTGFADIKTAMDAINRGNIFRLLTKPCSKEVLADALTVGIEQYKKKSHIKEKILSDMSVRPGKKILIVDDDRVILRIITNALKDHKELKIITALNGKEAIKILSIQDIDMVVTDLYMPGINGLQLLSYMKKNYPGIPAIVLTGYGSKETEERIKALGDFQYFEKPLDMNVLIEVLLNTLYSAHAGQIHGVSIASFLQMIDMDGKVCTLKIRSGKRFGCLYFFKGKLIDAETGQLRGEEAAIDIIGWDNSVIEIENVCKKNKNQINKSIMQILIESTRIKDEIRSGMRN</sequence>
<evidence type="ECO:0000313" key="4">
    <source>
        <dbReference type="EMBL" id="CBX26816.1"/>
    </source>
</evidence>
<dbReference type="Gene3D" id="3.40.50.2300">
    <property type="match status" value="2"/>
</dbReference>
<feature type="modified residue" description="4-aspartylphosphate" evidence="2">
    <location>
        <position position="53"/>
    </location>
</feature>
<dbReference type="SUPFAM" id="SSF52172">
    <property type="entry name" value="CheY-like"/>
    <property type="match status" value="2"/>
</dbReference>
<dbReference type="PROSITE" id="PS50110">
    <property type="entry name" value="RESPONSE_REGULATORY"/>
    <property type="match status" value="2"/>
</dbReference>
<feature type="domain" description="Response regulatory" evidence="3">
    <location>
        <begin position="143"/>
        <end position="258"/>
    </location>
</feature>
<dbReference type="InterPro" id="IPR011006">
    <property type="entry name" value="CheY-like_superfamily"/>
</dbReference>
<proteinExistence type="predicted"/>
<keyword evidence="1 2" id="KW-0597">Phosphoprotein</keyword>
<dbReference type="Pfam" id="PF14332">
    <property type="entry name" value="DUF4388"/>
    <property type="match status" value="1"/>
</dbReference>
<name>E1Y8C2_9BACT</name>
<dbReference type="AlphaFoldDB" id="E1Y8C2"/>
<dbReference type="InterPro" id="IPR050595">
    <property type="entry name" value="Bact_response_regulator"/>
</dbReference>
<evidence type="ECO:0000256" key="1">
    <source>
        <dbReference type="ARBA" id="ARBA00022553"/>
    </source>
</evidence>
<dbReference type="InterPro" id="IPR001789">
    <property type="entry name" value="Sig_transdc_resp-reg_receiver"/>
</dbReference>
<dbReference type="PANTHER" id="PTHR44591:SF19">
    <property type="entry name" value="TWO-COMPONENT RESPONSE REGULATOR-RELATED"/>
    <property type="match status" value="1"/>
</dbReference>
<gene>
    <name evidence="4" type="ORF">N47_A08450</name>
</gene>
<dbReference type="EMBL" id="FR695864">
    <property type="protein sequence ID" value="CBX26816.1"/>
    <property type="molecule type" value="Genomic_DNA"/>
</dbReference>
<dbReference type="InterPro" id="IPR025497">
    <property type="entry name" value="PatA-like_N"/>
</dbReference>
<feature type="domain" description="Response regulatory" evidence="3">
    <location>
        <begin position="4"/>
        <end position="119"/>
    </location>
</feature>
<dbReference type="PANTHER" id="PTHR44591">
    <property type="entry name" value="STRESS RESPONSE REGULATOR PROTEIN 1"/>
    <property type="match status" value="1"/>
</dbReference>
<evidence type="ECO:0000256" key="2">
    <source>
        <dbReference type="PROSITE-ProRule" id="PRU00169"/>
    </source>
</evidence>
<protein>
    <recommendedName>
        <fullName evidence="3">Response regulatory domain-containing protein</fullName>
    </recommendedName>
</protein>
<dbReference type="CDD" id="cd00156">
    <property type="entry name" value="REC"/>
    <property type="match status" value="1"/>
</dbReference>
<reference evidence="4" key="1">
    <citation type="journal article" date="2011" name="Environ. Microbiol.">
        <title>Genomic insights into the metabolic potential of the polycyclic aromatic hydrocarbon degrading sulfate-reducing Deltaproteobacterium N47.</title>
        <authorList>
            <person name="Bergmann F."/>
            <person name="Selesi D."/>
            <person name="Weinmaier T."/>
            <person name="Tischler P."/>
            <person name="Rattei T."/>
            <person name="Meckenstock R.U."/>
        </authorList>
    </citation>
    <scope>NUCLEOTIDE SEQUENCE</scope>
</reference>
<dbReference type="SMART" id="SM00448">
    <property type="entry name" value="REC"/>
    <property type="match status" value="2"/>
</dbReference>
<accession>E1Y8C2</accession>
<feature type="modified residue" description="4-aspartylphosphate" evidence="2">
    <location>
        <position position="193"/>
    </location>
</feature>
<evidence type="ECO:0000259" key="3">
    <source>
        <dbReference type="PROSITE" id="PS50110"/>
    </source>
</evidence>
<dbReference type="GO" id="GO:0000160">
    <property type="term" value="P:phosphorelay signal transduction system"/>
    <property type="evidence" value="ECO:0007669"/>
    <property type="project" value="InterPro"/>
</dbReference>